<keyword evidence="2" id="KW-0547">Nucleotide-binding</keyword>
<keyword evidence="1" id="KW-0677">Repeat</keyword>
<dbReference type="CDD" id="cd03221">
    <property type="entry name" value="ABCF_EF-3"/>
    <property type="match status" value="2"/>
</dbReference>
<organism evidence="6 7">
    <name type="scientific">Corticicoccus populi</name>
    <dbReference type="NCBI Taxonomy" id="1812821"/>
    <lineage>
        <taxon>Bacteria</taxon>
        <taxon>Bacillati</taxon>
        <taxon>Bacillota</taxon>
        <taxon>Bacilli</taxon>
        <taxon>Bacillales</taxon>
        <taxon>Staphylococcaceae</taxon>
        <taxon>Corticicoccus</taxon>
    </lineage>
</organism>
<comment type="caution">
    <text evidence="6">The sequence shown here is derived from an EMBL/GenBank/DDBJ whole genome shotgun (WGS) entry which is preliminary data.</text>
</comment>
<accession>A0ABW5X2H3</accession>
<dbReference type="PROSITE" id="PS00211">
    <property type="entry name" value="ABC_TRANSPORTER_1"/>
    <property type="match status" value="1"/>
</dbReference>
<evidence type="ECO:0000313" key="7">
    <source>
        <dbReference type="Proteomes" id="UP001597519"/>
    </source>
</evidence>
<dbReference type="InterPro" id="IPR003439">
    <property type="entry name" value="ABC_transporter-like_ATP-bd"/>
</dbReference>
<dbReference type="Gene3D" id="3.40.50.300">
    <property type="entry name" value="P-loop containing nucleotide triphosphate hydrolases"/>
    <property type="match status" value="3"/>
</dbReference>
<dbReference type="EMBL" id="JBHUOQ010000005">
    <property type="protein sequence ID" value="MFD2831598.1"/>
    <property type="molecule type" value="Genomic_DNA"/>
</dbReference>
<dbReference type="PROSITE" id="PS50893">
    <property type="entry name" value="ABC_TRANSPORTER_2"/>
    <property type="match status" value="1"/>
</dbReference>
<evidence type="ECO:0000256" key="4">
    <source>
        <dbReference type="SAM" id="MobiDB-lite"/>
    </source>
</evidence>
<gene>
    <name evidence="6" type="primary">abc-f</name>
    <name evidence="6" type="ORF">ACFSX4_14060</name>
</gene>
<proteinExistence type="predicted"/>
<dbReference type="InterPro" id="IPR027417">
    <property type="entry name" value="P-loop_NTPase"/>
</dbReference>
<name>A0ABW5X2H3_9STAP</name>
<evidence type="ECO:0000256" key="3">
    <source>
        <dbReference type="ARBA" id="ARBA00022840"/>
    </source>
</evidence>
<reference evidence="7" key="1">
    <citation type="journal article" date="2019" name="Int. J. Syst. Evol. Microbiol.">
        <title>The Global Catalogue of Microorganisms (GCM) 10K type strain sequencing project: providing services to taxonomists for standard genome sequencing and annotation.</title>
        <authorList>
            <consortium name="The Broad Institute Genomics Platform"/>
            <consortium name="The Broad Institute Genome Sequencing Center for Infectious Disease"/>
            <person name="Wu L."/>
            <person name="Ma J."/>
        </authorList>
    </citation>
    <scope>NUCLEOTIDE SEQUENCE [LARGE SCALE GENOMIC DNA]</scope>
    <source>
        <strain evidence="7">KCTC 33575</strain>
    </source>
</reference>
<dbReference type="Pfam" id="PF00005">
    <property type="entry name" value="ABC_tran"/>
    <property type="match status" value="2"/>
</dbReference>
<keyword evidence="3" id="KW-0067">ATP-binding</keyword>
<evidence type="ECO:0000256" key="1">
    <source>
        <dbReference type="ARBA" id="ARBA00022737"/>
    </source>
</evidence>
<protein>
    <submittedName>
        <fullName evidence="6">Ribosomal protection-like ABC-F family protein</fullName>
    </submittedName>
</protein>
<dbReference type="SMART" id="SM00382">
    <property type="entry name" value="AAA"/>
    <property type="match status" value="2"/>
</dbReference>
<sequence>MNEQSIKIKNLDLSFGNKDLFKVDELSAYTNDRIAIVGDNGKGKSTLLKVIAGEHPEYEACIERHTDFNYLPQIGELDQSVDNTLDFELLSRMNVPDNEQLSGGEETKFRLVKILSDYRLGLLLDEPTTHIDTEGIKLLIKELEYYYGTLIFVSHDRHFINSLATKIWEIDDGSIREYHGSYDDYESQKQIEQLEQERQYEQYMNEKKRLEAAEEKQLRKAEKMNHVDKRSRDDIRPSRLEGTKSKETVQKQVYKKAKHIEKRISQMEEVKQPKTERELIFPISKLVELHNNFPVMAQDFTLKRGDKVLLDSVSFQFPLSKKIAVTGGNGTGKSSLLQEIIEQNRAFTISPKVRIEVYEQMSYKMNSNDSIVRYLMRHTDFTEPLVRSMLVKLGFSNDEVMKPVNVLSGGEATRVSLALLFVKRSNVIILDEPTNFIDLKTIQALEAFIGAYQGTVIFTSHDKYFVERTADEIYEIINQTLIKH</sequence>
<feature type="domain" description="ABC transporter" evidence="5">
    <location>
        <begin position="6"/>
        <end position="197"/>
    </location>
</feature>
<dbReference type="NCBIfam" id="NF000355">
    <property type="entry name" value="ribo_prot_ABC_F"/>
    <property type="match status" value="1"/>
</dbReference>
<dbReference type="InterPro" id="IPR050611">
    <property type="entry name" value="ABCF"/>
</dbReference>
<dbReference type="PANTHER" id="PTHR19211">
    <property type="entry name" value="ATP-BINDING TRANSPORT PROTEIN-RELATED"/>
    <property type="match status" value="1"/>
</dbReference>
<dbReference type="InterPro" id="IPR017871">
    <property type="entry name" value="ABC_transporter-like_CS"/>
</dbReference>
<feature type="region of interest" description="Disordered" evidence="4">
    <location>
        <begin position="217"/>
        <end position="248"/>
    </location>
</feature>
<evidence type="ECO:0000313" key="6">
    <source>
        <dbReference type="EMBL" id="MFD2831598.1"/>
    </source>
</evidence>
<dbReference type="SUPFAM" id="SSF52540">
    <property type="entry name" value="P-loop containing nucleoside triphosphate hydrolases"/>
    <property type="match status" value="2"/>
</dbReference>
<dbReference type="Proteomes" id="UP001597519">
    <property type="component" value="Unassembled WGS sequence"/>
</dbReference>
<dbReference type="InterPro" id="IPR003593">
    <property type="entry name" value="AAA+_ATPase"/>
</dbReference>
<keyword evidence="7" id="KW-1185">Reference proteome</keyword>
<evidence type="ECO:0000259" key="5">
    <source>
        <dbReference type="PROSITE" id="PS50893"/>
    </source>
</evidence>
<dbReference type="PANTHER" id="PTHR19211:SF100">
    <property type="entry name" value="RIBOSOME PROTECTION PROTEIN VMLR"/>
    <property type="match status" value="1"/>
</dbReference>
<evidence type="ECO:0000256" key="2">
    <source>
        <dbReference type="ARBA" id="ARBA00022741"/>
    </source>
</evidence>
<dbReference type="RefSeq" id="WP_377775919.1">
    <property type="nucleotide sequence ID" value="NZ_JBHUOQ010000005.1"/>
</dbReference>